<protein>
    <recommendedName>
        <fullName evidence="2">triphosphoribosyl-dephospho-CoA synthase</fullName>
        <ecNumber evidence="2">2.4.2.52</ecNumber>
    </recommendedName>
</protein>
<dbReference type="STRING" id="466.Lmac_0055"/>
<keyword evidence="4" id="KW-0547">Nucleotide-binding</keyword>
<keyword evidence="7" id="KW-1185">Reference proteome</keyword>
<keyword evidence="3" id="KW-0808">Transferase</keyword>
<dbReference type="PATRIC" id="fig|466.6.peg.59"/>
<sequence length="279" mass="31686">MNGIPPYVANHSVAKFLAKIAIRALYFEVKAYPKPGLVSFIDSGAHQDMNGEVLFRSLFTLRHYFYQIVSQGLERKSFEILVHTALNAEQRMLKKTKGINTHCDAIFILGLICVSTARLTQENRSFTPANLHQQLLNDRQIILTNLNTSAFARKEFAISEVKQVSIRVFELIFQLLPAFIALYKKTQSMDAICLFAYLELLARVDDTHVLLHKGRFALDFAQKVAGEILAIDCIETRFLHAQEAHYAFSQKGISPREIANLLVILLFLGQLFCEQLLCH</sequence>
<dbReference type="PANTHER" id="PTHR30201:SF2">
    <property type="entry name" value="2-(5''-TRIPHOSPHORIBOSYL)-3'-DEPHOSPHOCOENZYME-A SYNTHASE"/>
    <property type="match status" value="1"/>
</dbReference>
<dbReference type="GO" id="GO:0005524">
    <property type="term" value="F:ATP binding"/>
    <property type="evidence" value="ECO:0007669"/>
    <property type="project" value="UniProtKB-KW"/>
</dbReference>
<dbReference type="PANTHER" id="PTHR30201">
    <property type="entry name" value="TRIPHOSPHORIBOSYL-DEPHOSPHO-COA SYNTHASE"/>
    <property type="match status" value="1"/>
</dbReference>
<accession>A0A0W0WHQ0</accession>
<evidence type="ECO:0000313" key="7">
    <source>
        <dbReference type="Proteomes" id="UP000054908"/>
    </source>
</evidence>
<evidence type="ECO:0000256" key="5">
    <source>
        <dbReference type="ARBA" id="ARBA00022840"/>
    </source>
</evidence>
<reference evidence="6 7" key="1">
    <citation type="submission" date="2015-11" db="EMBL/GenBank/DDBJ databases">
        <title>Genomic analysis of 38 Legionella species identifies large and diverse effector repertoires.</title>
        <authorList>
            <person name="Burstein D."/>
            <person name="Amaro F."/>
            <person name="Zusman T."/>
            <person name="Lifshitz Z."/>
            <person name="Cohen O."/>
            <person name="Gilbert J.A."/>
            <person name="Pupko T."/>
            <person name="Shuman H.A."/>
            <person name="Segal G."/>
        </authorList>
    </citation>
    <scope>NUCLEOTIDE SEQUENCE [LARGE SCALE GENOMIC DNA]</scope>
    <source>
        <strain evidence="6 7">PX-1-G2-E2</strain>
    </source>
</reference>
<dbReference type="Pfam" id="PF01874">
    <property type="entry name" value="CitG"/>
    <property type="match status" value="1"/>
</dbReference>
<evidence type="ECO:0000256" key="2">
    <source>
        <dbReference type="ARBA" id="ARBA00012074"/>
    </source>
</evidence>
<dbReference type="EC" id="2.4.2.52" evidence="2"/>
<name>A0A0W0WHQ0_9GAMM</name>
<dbReference type="AlphaFoldDB" id="A0A0W0WHQ0"/>
<dbReference type="GO" id="GO:0046917">
    <property type="term" value="F:triphosphoribosyl-dephospho-CoA synthase activity"/>
    <property type="evidence" value="ECO:0007669"/>
    <property type="project" value="UniProtKB-EC"/>
</dbReference>
<evidence type="ECO:0000313" key="6">
    <source>
        <dbReference type="EMBL" id="KTD31865.1"/>
    </source>
</evidence>
<dbReference type="InterPro" id="IPR002736">
    <property type="entry name" value="CitG"/>
</dbReference>
<evidence type="ECO:0000256" key="3">
    <source>
        <dbReference type="ARBA" id="ARBA00022679"/>
    </source>
</evidence>
<evidence type="ECO:0000256" key="1">
    <source>
        <dbReference type="ARBA" id="ARBA00001210"/>
    </source>
</evidence>
<evidence type="ECO:0000256" key="4">
    <source>
        <dbReference type="ARBA" id="ARBA00022741"/>
    </source>
</evidence>
<comment type="catalytic activity">
    <reaction evidence="1">
        <text>3'-dephospho-CoA + ATP = 2'-(5''-triphospho-alpha-D-ribosyl)-3'-dephospho-CoA + adenine</text>
        <dbReference type="Rhea" id="RHEA:15117"/>
        <dbReference type="ChEBI" id="CHEBI:16708"/>
        <dbReference type="ChEBI" id="CHEBI:30616"/>
        <dbReference type="ChEBI" id="CHEBI:57328"/>
        <dbReference type="ChEBI" id="CHEBI:61378"/>
        <dbReference type="EC" id="2.4.2.52"/>
    </reaction>
</comment>
<proteinExistence type="predicted"/>
<gene>
    <name evidence="6" type="ORF">Lmac_0055</name>
</gene>
<keyword evidence="5" id="KW-0067">ATP-binding</keyword>
<dbReference type="Proteomes" id="UP000054908">
    <property type="component" value="Unassembled WGS sequence"/>
</dbReference>
<dbReference type="EMBL" id="LNYL01000002">
    <property type="protein sequence ID" value="KTD31865.1"/>
    <property type="molecule type" value="Genomic_DNA"/>
</dbReference>
<dbReference type="GO" id="GO:0051191">
    <property type="term" value="P:prosthetic group biosynthetic process"/>
    <property type="evidence" value="ECO:0007669"/>
    <property type="project" value="TreeGrafter"/>
</dbReference>
<dbReference type="RefSeq" id="WP_058450900.1">
    <property type="nucleotide sequence ID" value="NZ_CAAAIB010000003.1"/>
</dbReference>
<organism evidence="6 7">
    <name type="scientific">Legionella maceachernii</name>
    <dbReference type="NCBI Taxonomy" id="466"/>
    <lineage>
        <taxon>Bacteria</taxon>
        <taxon>Pseudomonadati</taxon>
        <taxon>Pseudomonadota</taxon>
        <taxon>Gammaproteobacteria</taxon>
        <taxon>Legionellales</taxon>
        <taxon>Legionellaceae</taxon>
        <taxon>Legionella</taxon>
    </lineage>
</organism>
<dbReference type="Gene3D" id="1.10.4200.10">
    <property type="entry name" value="Triphosphoribosyl-dephospho-CoA protein"/>
    <property type="match status" value="1"/>
</dbReference>
<dbReference type="OrthoDB" id="114886at2"/>
<comment type="caution">
    <text evidence="6">The sequence shown here is derived from an EMBL/GenBank/DDBJ whole genome shotgun (WGS) entry which is preliminary data.</text>
</comment>